<proteinExistence type="predicted"/>
<dbReference type="EMBL" id="FQWV01000008">
    <property type="protein sequence ID" value="SHH51303.1"/>
    <property type="molecule type" value="Genomic_DNA"/>
</dbReference>
<dbReference type="InterPro" id="IPR049697">
    <property type="entry name" value="HVO_0758-like"/>
</dbReference>
<evidence type="ECO:0000313" key="1">
    <source>
        <dbReference type="EMBL" id="SHH51303.1"/>
    </source>
</evidence>
<name>A0A1M5TLN6_9EURY</name>
<evidence type="ECO:0000313" key="2">
    <source>
        <dbReference type="Proteomes" id="UP000184357"/>
    </source>
</evidence>
<organism evidence="1 2">
    <name type="scientific">Halobaculum gomorrense</name>
    <dbReference type="NCBI Taxonomy" id="43928"/>
    <lineage>
        <taxon>Archaea</taxon>
        <taxon>Methanobacteriati</taxon>
        <taxon>Methanobacteriota</taxon>
        <taxon>Stenosarchaea group</taxon>
        <taxon>Halobacteria</taxon>
        <taxon>Halobacteriales</taxon>
        <taxon>Haloferacaceae</taxon>
        <taxon>Halobaculum</taxon>
    </lineage>
</organism>
<dbReference type="NCBIfam" id="NF041912">
    <property type="entry name" value="HVO_0758"/>
    <property type="match status" value="1"/>
</dbReference>
<evidence type="ECO:0008006" key="3">
    <source>
        <dbReference type="Google" id="ProtNLM"/>
    </source>
</evidence>
<dbReference type="Proteomes" id="UP000184357">
    <property type="component" value="Unassembled WGS sequence"/>
</dbReference>
<protein>
    <recommendedName>
        <fullName evidence="3">Small CPxCG-related zinc finger protein</fullName>
    </recommendedName>
</protein>
<reference evidence="1 2" key="1">
    <citation type="submission" date="2016-11" db="EMBL/GenBank/DDBJ databases">
        <authorList>
            <person name="Jaros S."/>
            <person name="Januszkiewicz K."/>
            <person name="Wedrychowicz H."/>
        </authorList>
    </citation>
    <scope>NUCLEOTIDE SEQUENCE [LARGE SCALE GENOMIC DNA]</scope>
    <source>
        <strain evidence="1 2">DSM 9297</strain>
    </source>
</reference>
<dbReference type="Pfam" id="PF23137">
    <property type="entry name" value="HVO_0758"/>
    <property type="match status" value="1"/>
</dbReference>
<accession>A0A1M5TLN6</accession>
<sequence length="56" mass="6631">MKSTRKGLRKGELEKDNYERLLCAECGKSLAKENPPDEVYSVRRCPDCDREWKELR</sequence>
<gene>
    <name evidence="1" type="ORF">SAMN05443636_2747</name>
</gene>
<keyword evidence="2" id="KW-1185">Reference proteome</keyword>
<dbReference type="AlphaFoldDB" id="A0A1M5TLN6"/>
<dbReference type="RefSeq" id="WP_200778444.1">
    <property type="nucleotide sequence ID" value="NZ_FQWV01000008.1"/>
</dbReference>
<dbReference type="OrthoDB" id="165399at2157"/>